<name>A0ABR2TST1_9ROSI</name>
<dbReference type="PANTHER" id="PTHR23023">
    <property type="entry name" value="DIMETHYLANILINE MONOOXYGENASE"/>
    <property type="match status" value="1"/>
</dbReference>
<protein>
    <recommendedName>
        <fullName evidence="5">Flavin-containing monooxygenase</fullName>
        <ecNumber evidence="5">1.-.-.-</ecNumber>
    </recommendedName>
</protein>
<keyword evidence="4 5" id="KW-0560">Oxidoreductase</keyword>
<comment type="cofactor">
    <cofactor evidence="5">
        <name>FAD</name>
        <dbReference type="ChEBI" id="CHEBI:57692"/>
    </cofactor>
</comment>
<evidence type="ECO:0000313" key="7">
    <source>
        <dbReference type="Proteomes" id="UP001396334"/>
    </source>
</evidence>
<sequence length="183" mass="21426">MGFLDYLFVKKEGGDQRHFPCHEEVLRFLEDFARDFGLMGLIRFQHEVVRVERVDDASHDWVVESRTREIEPKWKSKEEVFEAVVICNGNHTEPKIAEFPEILGQDCKCIAITTELLNSLKNKIECAHKNGEVTFQDGSIVDVDVIIHCTGWDIRPLNWWKNITFQSFVEKISYYGNDRYRDA</sequence>
<evidence type="ECO:0000256" key="4">
    <source>
        <dbReference type="ARBA" id="ARBA00023002"/>
    </source>
</evidence>
<dbReference type="Proteomes" id="UP001396334">
    <property type="component" value="Unassembled WGS sequence"/>
</dbReference>
<organism evidence="6 7">
    <name type="scientific">Hibiscus sabdariffa</name>
    <name type="common">roselle</name>
    <dbReference type="NCBI Taxonomy" id="183260"/>
    <lineage>
        <taxon>Eukaryota</taxon>
        <taxon>Viridiplantae</taxon>
        <taxon>Streptophyta</taxon>
        <taxon>Embryophyta</taxon>
        <taxon>Tracheophyta</taxon>
        <taxon>Spermatophyta</taxon>
        <taxon>Magnoliopsida</taxon>
        <taxon>eudicotyledons</taxon>
        <taxon>Gunneridae</taxon>
        <taxon>Pentapetalae</taxon>
        <taxon>rosids</taxon>
        <taxon>malvids</taxon>
        <taxon>Malvales</taxon>
        <taxon>Malvaceae</taxon>
        <taxon>Malvoideae</taxon>
        <taxon>Hibiscus</taxon>
    </lineage>
</organism>
<comment type="similarity">
    <text evidence="1 5">Belongs to the FMO family.</text>
</comment>
<keyword evidence="5" id="KW-0503">Monooxygenase</keyword>
<proteinExistence type="inferred from homology"/>
<dbReference type="Pfam" id="PF00743">
    <property type="entry name" value="FMO-like"/>
    <property type="match status" value="1"/>
</dbReference>
<dbReference type="SUPFAM" id="SSF51905">
    <property type="entry name" value="FAD/NAD(P)-binding domain"/>
    <property type="match status" value="1"/>
</dbReference>
<accession>A0ABR2TST1</accession>
<evidence type="ECO:0000256" key="3">
    <source>
        <dbReference type="ARBA" id="ARBA00022827"/>
    </source>
</evidence>
<keyword evidence="2 5" id="KW-0285">Flavoprotein</keyword>
<evidence type="ECO:0000256" key="2">
    <source>
        <dbReference type="ARBA" id="ARBA00022630"/>
    </source>
</evidence>
<evidence type="ECO:0000313" key="6">
    <source>
        <dbReference type="EMBL" id="KAK9040501.1"/>
    </source>
</evidence>
<dbReference type="EMBL" id="JBBPBN010000004">
    <property type="protein sequence ID" value="KAK9040501.1"/>
    <property type="molecule type" value="Genomic_DNA"/>
</dbReference>
<dbReference type="EC" id="1.-.-.-" evidence="5"/>
<dbReference type="InterPro" id="IPR020946">
    <property type="entry name" value="Flavin_mOase-like"/>
</dbReference>
<keyword evidence="7" id="KW-1185">Reference proteome</keyword>
<dbReference type="InterPro" id="IPR036188">
    <property type="entry name" value="FAD/NAD-bd_sf"/>
</dbReference>
<evidence type="ECO:0000256" key="5">
    <source>
        <dbReference type="RuleBase" id="RU361177"/>
    </source>
</evidence>
<comment type="caution">
    <text evidence="6">The sequence shown here is derived from an EMBL/GenBank/DDBJ whole genome shotgun (WGS) entry which is preliminary data.</text>
</comment>
<reference evidence="6 7" key="1">
    <citation type="journal article" date="2024" name="G3 (Bethesda)">
        <title>Genome assembly of Hibiscus sabdariffa L. provides insights into metabolisms of medicinal natural products.</title>
        <authorList>
            <person name="Kim T."/>
        </authorList>
    </citation>
    <scope>NUCLEOTIDE SEQUENCE [LARGE SCALE GENOMIC DNA]</scope>
    <source>
        <strain evidence="6">TK-2024</strain>
        <tissue evidence="6">Old leaves</tissue>
    </source>
</reference>
<dbReference type="InterPro" id="IPR050346">
    <property type="entry name" value="FMO-like"/>
</dbReference>
<gene>
    <name evidence="6" type="ORF">V6N11_015652</name>
</gene>
<evidence type="ECO:0000256" key="1">
    <source>
        <dbReference type="ARBA" id="ARBA00009183"/>
    </source>
</evidence>
<dbReference type="Gene3D" id="3.50.50.60">
    <property type="entry name" value="FAD/NAD(P)-binding domain"/>
    <property type="match status" value="1"/>
</dbReference>
<keyword evidence="3 5" id="KW-0274">FAD</keyword>